<proteinExistence type="predicted"/>
<dbReference type="Proteomes" id="UP000244905">
    <property type="component" value="Unassembled WGS sequence"/>
</dbReference>
<dbReference type="AlphaFoldDB" id="A0A2V1IPZ9"/>
<reference evidence="3" key="1">
    <citation type="submission" date="2018-02" db="EMBL/GenBank/DDBJ databases">
        <authorList>
            <person name="Clavel T."/>
            <person name="Strowig T."/>
        </authorList>
    </citation>
    <scope>NUCLEOTIDE SEQUENCE [LARGE SCALE GENOMIC DNA]</scope>
    <source>
        <strain evidence="3">DSM 103720</strain>
    </source>
</reference>
<feature type="transmembrane region" description="Helical" evidence="1">
    <location>
        <begin position="33"/>
        <end position="53"/>
    </location>
</feature>
<protein>
    <submittedName>
        <fullName evidence="2">Uncharacterized protein</fullName>
    </submittedName>
</protein>
<sequence>MEDKKLTEKESLEVITSMIARTKARYLGSGNILLMWGYLAVFTSISVWILLAATQQNVWNWLWFAIPVIGMPLTSIMARREKRTDGAVTYSDKITSHLWSIFGVSEIVLTFICLGFSLIGGIKCWTAMTVYTLIAAPFAEIAQGLIVKEKSLTWGGIVGLAIGMVLVCCVTGKIPLLANWFMPLFILFWVVMMIVPGHIINHKAKKG</sequence>
<keyword evidence="1" id="KW-1133">Transmembrane helix</keyword>
<feature type="transmembrane region" description="Helical" evidence="1">
    <location>
        <begin position="98"/>
        <end position="119"/>
    </location>
</feature>
<organism evidence="2 3">
    <name type="scientific">Duncaniella muris</name>
    <dbReference type="NCBI Taxonomy" id="2094150"/>
    <lineage>
        <taxon>Bacteria</taxon>
        <taxon>Pseudomonadati</taxon>
        <taxon>Bacteroidota</taxon>
        <taxon>Bacteroidia</taxon>
        <taxon>Bacteroidales</taxon>
        <taxon>Muribaculaceae</taxon>
        <taxon>Duncaniella</taxon>
    </lineage>
</organism>
<keyword evidence="3" id="KW-1185">Reference proteome</keyword>
<dbReference type="GeneID" id="82525617"/>
<feature type="transmembrane region" description="Helical" evidence="1">
    <location>
        <begin position="154"/>
        <end position="174"/>
    </location>
</feature>
<feature type="transmembrane region" description="Helical" evidence="1">
    <location>
        <begin position="180"/>
        <end position="200"/>
    </location>
</feature>
<dbReference type="RefSeq" id="WP_107031762.1">
    <property type="nucleotide sequence ID" value="NZ_CAPEJN010000004.1"/>
</dbReference>
<dbReference type="EMBL" id="PUEC01000007">
    <property type="protein sequence ID" value="PWB03162.1"/>
    <property type="molecule type" value="Genomic_DNA"/>
</dbReference>
<evidence type="ECO:0000313" key="3">
    <source>
        <dbReference type="Proteomes" id="UP000244905"/>
    </source>
</evidence>
<keyword evidence="1" id="KW-0812">Transmembrane</keyword>
<accession>A0A2V1IPZ9</accession>
<gene>
    <name evidence="2" type="ORF">C5O23_04565</name>
</gene>
<feature type="transmembrane region" description="Helical" evidence="1">
    <location>
        <begin position="125"/>
        <end position="147"/>
    </location>
</feature>
<evidence type="ECO:0000256" key="1">
    <source>
        <dbReference type="SAM" id="Phobius"/>
    </source>
</evidence>
<keyword evidence="1" id="KW-0472">Membrane</keyword>
<evidence type="ECO:0000313" key="2">
    <source>
        <dbReference type="EMBL" id="PWB03162.1"/>
    </source>
</evidence>
<feature type="transmembrane region" description="Helical" evidence="1">
    <location>
        <begin position="59"/>
        <end position="78"/>
    </location>
</feature>
<name>A0A2V1IPZ9_9BACT</name>
<comment type="caution">
    <text evidence="2">The sequence shown here is derived from an EMBL/GenBank/DDBJ whole genome shotgun (WGS) entry which is preliminary data.</text>
</comment>